<dbReference type="EMBL" id="LR796626">
    <property type="protein sequence ID" value="CAB4155748.1"/>
    <property type="molecule type" value="Genomic_DNA"/>
</dbReference>
<proteinExistence type="predicted"/>
<dbReference type="EMBL" id="LR796370">
    <property type="protein sequence ID" value="CAB4140324.1"/>
    <property type="molecule type" value="Genomic_DNA"/>
</dbReference>
<dbReference type="EMBL" id="LR797399">
    <property type="protein sequence ID" value="CAB4213544.1"/>
    <property type="molecule type" value="Genomic_DNA"/>
</dbReference>
<gene>
    <name evidence="3" type="ORF">UFOVP1449_46</name>
    <name evidence="1" type="ORF">UFOVP400_16</name>
    <name evidence="2" type="ORF">UFOVP669_25</name>
</gene>
<sequence length="181" mass="19963">MSQNHDALRDAVRNLEAVLCDPDGRACIHGSAGDLEVIDASLNLLRQALAASKPQPQAEPEVVAWGMPREDGLILDVISPEEYESYEGDYTIPLIALQSHREVMQEKALQYVALFGQLQEAQEAIAKKDAALDACVGAMNSCDTKVKEIWSERRGWHDIEMQEFDKSAIDAAIEQAKEARG</sequence>
<protein>
    <submittedName>
        <fullName evidence="3">Uncharacterized protein</fullName>
    </submittedName>
</protein>
<accession>A0A6J5SHD9</accession>
<name>A0A6J5SHD9_9CAUD</name>
<organism evidence="3">
    <name type="scientific">uncultured Caudovirales phage</name>
    <dbReference type="NCBI Taxonomy" id="2100421"/>
    <lineage>
        <taxon>Viruses</taxon>
        <taxon>Duplodnaviria</taxon>
        <taxon>Heunggongvirae</taxon>
        <taxon>Uroviricota</taxon>
        <taxon>Caudoviricetes</taxon>
        <taxon>Peduoviridae</taxon>
        <taxon>Maltschvirus</taxon>
        <taxon>Maltschvirus maltsch</taxon>
    </lineage>
</organism>
<reference evidence="3" key="1">
    <citation type="submission" date="2020-05" db="EMBL/GenBank/DDBJ databases">
        <authorList>
            <person name="Chiriac C."/>
            <person name="Salcher M."/>
            <person name="Ghai R."/>
            <person name="Kavagutti S V."/>
        </authorList>
    </citation>
    <scope>NUCLEOTIDE SEQUENCE</scope>
</reference>
<evidence type="ECO:0000313" key="3">
    <source>
        <dbReference type="EMBL" id="CAB4213544.1"/>
    </source>
</evidence>
<evidence type="ECO:0000313" key="1">
    <source>
        <dbReference type="EMBL" id="CAB4140324.1"/>
    </source>
</evidence>
<evidence type="ECO:0000313" key="2">
    <source>
        <dbReference type="EMBL" id="CAB4155748.1"/>
    </source>
</evidence>